<dbReference type="AlphaFoldDB" id="A0A644Y247"/>
<name>A0A644Y247_9ZZZZ</name>
<reference evidence="1" key="1">
    <citation type="submission" date="2019-08" db="EMBL/GenBank/DDBJ databases">
        <authorList>
            <person name="Kucharzyk K."/>
            <person name="Murdoch R.W."/>
            <person name="Higgins S."/>
            <person name="Loffler F."/>
        </authorList>
    </citation>
    <scope>NUCLEOTIDE SEQUENCE</scope>
</reference>
<comment type="caution">
    <text evidence="1">The sequence shown here is derived from an EMBL/GenBank/DDBJ whole genome shotgun (WGS) entry which is preliminary data.</text>
</comment>
<organism evidence="1">
    <name type="scientific">bioreactor metagenome</name>
    <dbReference type="NCBI Taxonomy" id="1076179"/>
    <lineage>
        <taxon>unclassified sequences</taxon>
        <taxon>metagenomes</taxon>
        <taxon>ecological metagenomes</taxon>
    </lineage>
</organism>
<dbReference type="EMBL" id="VSSQ01003760">
    <property type="protein sequence ID" value="MPM22217.1"/>
    <property type="molecule type" value="Genomic_DNA"/>
</dbReference>
<proteinExistence type="predicted"/>
<evidence type="ECO:0000313" key="1">
    <source>
        <dbReference type="EMBL" id="MPM22217.1"/>
    </source>
</evidence>
<gene>
    <name evidence="1" type="ORF">SDC9_68668</name>
</gene>
<protein>
    <submittedName>
        <fullName evidence="1">Uncharacterized protein</fullName>
    </submittedName>
</protein>
<sequence>MEKIDNIIFGDNQFFGINHMSQEKAQQLSEKFFDTNNIYNVYDIAFDCGIKAVMLNSNDRAKEICNHFRENKSKYSSINWYPSIPYPHKYANLVAEKGILPAINDVLFKDNSAMGVIGMMAKGGSAVLGKDAIKLMQMLIDVEMKIYKGLNVKAVFLQNIVTDLILGFEIKEIFFEYCEYIKKKYNAIPGLITQNMPHLLNKLKEWDIKEVVICSSYNKIGYLMSPDVVSYSEAAASNNPKEYQLMAMSTLASGAITAKEAYEFINNQNIQSVVFGASSKNHIAETVQLIKI</sequence>
<accession>A0A644Y247</accession>